<name>A0A1I4J1B8_9RHOB</name>
<comment type="similarity">
    <text evidence="3">Belongs to the UbiH/COQ6 family.</text>
</comment>
<dbReference type="STRING" id="254406.SAMN04488042_101831"/>
<accession>A0A1I4J1B8</accession>
<dbReference type="OrthoDB" id="9796623at2"/>
<evidence type="ECO:0000313" key="10">
    <source>
        <dbReference type="Proteomes" id="UP000199144"/>
    </source>
</evidence>
<proteinExistence type="inferred from homology"/>
<evidence type="ECO:0000313" key="9">
    <source>
        <dbReference type="EMBL" id="SFL60442.1"/>
    </source>
</evidence>
<feature type="domain" description="FAD-binding" evidence="8">
    <location>
        <begin position="7"/>
        <end position="347"/>
    </location>
</feature>
<dbReference type="UniPathway" id="UPA00232"/>
<dbReference type="GO" id="GO:0071949">
    <property type="term" value="F:FAD binding"/>
    <property type="evidence" value="ECO:0007669"/>
    <property type="project" value="InterPro"/>
</dbReference>
<dbReference type="Pfam" id="PF01494">
    <property type="entry name" value="FAD_binding_3"/>
    <property type="match status" value="1"/>
</dbReference>
<evidence type="ECO:0000256" key="7">
    <source>
        <dbReference type="ARBA" id="ARBA00023033"/>
    </source>
</evidence>
<dbReference type="InterPro" id="IPR051205">
    <property type="entry name" value="UbiH/COQ6_monooxygenase"/>
</dbReference>
<dbReference type="NCBIfam" id="TIGR01988">
    <property type="entry name" value="Ubi-OHases"/>
    <property type="match status" value="1"/>
</dbReference>
<organism evidence="9 10">
    <name type="scientific">Shimia aestuarii</name>
    <dbReference type="NCBI Taxonomy" id="254406"/>
    <lineage>
        <taxon>Bacteria</taxon>
        <taxon>Pseudomonadati</taxon>
        <taxon>Pseudomonadota</taxon>
        <taxon>Alphaproteobacteria</taxon>
        <taxon>Rhodobacterales</taxon>
        <taxon>Roseobacteraceae</taxon>
    </lineage>
</organism>
<dbReference type="GO" id="GO:0016705">
    <property type="term" value="F:oxidoreductase activity, acting on paired donors, with incorporation or reduction of molecular oxygen"/>
    <property type="evidence" value="ECO:0007669"/>
    <property type="project" value="InterPro"/>
</dbReference>
<keyword evidence="4" id="KW-0285">Flavoprotein</keyword>
<dbReference type="PRINTS" id="PR00420">
    <property type="entry name" value="RNGMNOXGNASE"/>
</dbReference>
<dbReference type="Proteomes" id="UP000199144">
    <property type="component" value="Unassembled WGS sequence"/>
</dbReference>
<dbReference type="InterPro" id="IPR036188">
    <property type="entry name" value="FAD/NAD-bd_sf"/>
</dbReference>
<dbReference type="RefSeq" id="WP_093091122.1">
    <property type="nucleotide sequence ID" value="NZ_FOTQ01000001.1"/>
</dbReference>
<evidence type="ECO:0000256" key="6">
    <source>
        <dbReference type="ARBA" id="ARBA00023002"/>
    </source>
</evidence>
<dbReference type="PANTHER" id="PTHR43876:SF7">
    <property type="entry name" value="UBIQUINONE BIOSYNTHESIS MONOOXYGENASE COQ6, MITOCHONDRIAL"/>
    <property type="match status" value="1"/>
</dbReference>
<dbReference type="NCBIfam" id="NF005691">
    <property type="entry name" value="PRK07494.1"/>
    <property type="match status" value="1"/>
</dbReference>
<evidence type="ECO:0000256" key="4">
    <source>
        <dbReference type="ARBA" id="ARBA00022630"/>
    </source>
</evidence>
<evidence type="ECO:0000256" key="2">
    <source>
        <dbReference type="ARBA" id="ARBA00004749"/>
    </source>
</evidence>
<dbReference type="EMBL" id="FOTQ01000001">
    <property type="protein sequence ID" value="SFL60442.1"/>
    <property type="molecule type" value="Genomic_DNA"/>
</dbReference>
<dbReference type="AlphaFoldDB" id="A0A1I4J1B8"/>
<evidence type="ECO:0000259" key="8">
    <source>
        <dbReference type="Pfam" id="PF01494"/>
    </source>
</evidence>
<comment type="cofactor">
    <cofactor evidence="1">
        <name>FAD</name>
        <dbReference type="ChEBI" id="CHEBI:57692"/>
    </cofactor>
</comment>
<evidence type="ECO:0000256" key="1">
    <source>
        <dbReference type="ARBA" id="ARBA00001974"/>
    </source>
</evidence>
<dbReference type="PANTHER" id="PTHR43876">
    <property type="entry name" value="UBIQUINONE BIOSYNTHESIS MONOOXYGENASE COQ6, MITOCHONDRIAL"/>
    <property type="match status" value="1"/>
</dbReference>
<keyword evidence="10" id="KW-1185">Reference proteome</keyword>
<dbReference type="GO" id="GO:0006744">
    <property type="term" value="P:ubiquinone biosynthetic process"/>
    <property type="evidence" value="ECO:0007669"/>
    <property type="project" value="UniProtKB-UniPathway"/>
</dbReference>
<dbReference type="Gene3D" id="3.50.50.60">
    <property type="entry name" value="FAD/NAD(P)-binding domain"/>
    <property type="match status" value="2"/>
</dbReference>
<reference evidence="9 10" key="1">
    <citation type="submission" date="2016-10" db="EMBL/GenBank/DDBJ databases">
        <authorList>
            <person name="de Groot N.N."/>
        </authorList>
    </citation>
    <scope>NUCLEOTIDE SEQUENCE [LARGE SCALE GENOMIC DNA]</scope>
    <source>
        <strain evidence="9 10">DSM 15283</strain>
    </source>
</reference>
<comment type="pathway">
    <text evidence="2">Cofactor biosynthesis; ubiquinone biosynthesis.</text>
</comment>
<keyword evidence="7" id="KW-0503">Monooxygenase</keyword>
<keyword evidence="6" id="KW-0560">Oxidoreductase</keyword>
<evidence type="ECO:0000256" key="3">
    <source>
        <dbReference type="ARBA" id="ARBA00005349"/>
    </source>
</evidence>
<sequence length="400" mass="43604">MTTLTQVDILVSGGGIAGLTAAAAFASAGFSVQCVDPTPPVTERDAAGSDLRTTAFLQPARGLLDEAGLWQRLDEHAAPLQIMRIVDAGGETPEPRIINDFNATDISDLPFGWNLPNWLLRREMLARLSEMDNVDLRLGTATTSLFTRTNEARVGLSDGTQTRCRLVIAADGRNSPMREAAGIKVRTTRYGQKALAFAVTHPIPHCNVSTEIHRSGGPFTLVPLPDYQGKPSSALVWMERGPRAKELFEMDVPAFEAAMTERSCSLFGPLTLASRRTIWPIISQSAECLYGERLALVAEAAHVVPPIGAQGLNMSLGDMRILLDLAKANPAELGNEKMLETYHRKRFTEVKLRVKGIDLLNRASMMEARPLRDARAMGLNALYSMAPVRKTLMQMGLGAR</sequence>
<protein>
    <submittedName>
        <fullName evidence="9">2-octaprenyl-6-methoxyphenol hydroxylase</fullName>
    </submittedName>
</protein>
<evidence type="ECO:0000256" key="5">
    <source>
        <dbReference type="ARBA" id="ARBA00022827"/>
    </source>
</evidence>
<gene>
    <name evidence="9" type="ORF">SAMN04488042_101831</name>
</gene>
<dbReference type="GO" id="GO:0004497">
    <property type="term" value="F:monooxygenase activity"/>
    <property type="evidence" value="ECO:0007669"/>
    <property type="project" value="UniProtKB-KW"/>
</dbReference>
<dbReference type="SUPFAM" id="SSF51905">
    <property type="entry name" value="FAD/NAD(P)-binding domain"/>
    <property type="match status" value="1"/>
</dbReference>
<dbReference type="InterPro" id="IPR002938">
    <property type="entry name" value="FAD-bd"/>
</dbReference>
<dbReference type="InterPro" id="IPR010971">
    <property type="entry name" value="UbiH/COQ6"/>
</dbReference>
<keyword evidence="5" id="KW-0274">FAD</keyword>